<dbReference type="InterPro" id="IPR036047">
    <property type="entry name" value="F-box-like_dom_sf"/>
</dbReference>
<gene>
    <name evidence="2" type="ORF">M0R45_023930</name>
</gene>
<dbReference type="Proteomes" id="UP001457282">
    <property type="component" value="Unassembled WGS sequence"/>
</dbReference>
<keyword evidence="3" id="KW-1185">Reference proteome</keyword>
<evidence type="ECO:0000259" key="1">
    <source>
        <dbReference type="Pfam" id="PF03478"/>
    </source>
</evidence>
<dbReference type="PANTHER" id="PTHR44259">
    <property type="entry name" value="OS07G0183000 PROTEIN-RELATED"/>
    <property type="match status" value="1"/>
</dbReference>
<evidence type="ECO:0000313" key="3">
    <source>
        <dbReference type="Proteomes" id="UP001457282"/>
    </source>
</evidence>
<dbReference type="InterPro" id="IPR005174">
    <property type="entry name" value="KIB1-4_b-propeller"/>
</dbReference>
<dbReference type="InterPro" id="IPR050942">
    <property type="entry name" value="F-box_BR-signaling"/>
</dbReference>
<feature type="domain" description="KIB1-4 beta-propeller" evidence="1">
    <location>
        <begin position="112"/>
        <end position="359"/>
    </location>
</feature>
<dbReference type="AlphaFoldDB" id="A0AAW1WTR1"/>
<dbReference type="Pfam" id="PF03478">
    <property type="entry name" value="Beta-prop_KIB1-4"/>
    <property type="match status" value="1"/>
</dbReference>
<name>A0AAW1WTR1_RUBAR</name>
<evidence type="ECO:0000313" key="2">
    <source>
        <dbReference type="EMBL" id="KAK9926717.1"/>
    </source>
</evidence>
<dbReference type="Gene3D" id="1.20.1280.50">
    <property type="match status" value="1"/>
</dbReference>
<dbReference type="SUPFAM" id="SSF81383">
    <property type="entry name" value="F-box domain"/>
    <property type="match status" value="1"/>
</dbReference>
<reference evidence="2 3" key="1">
    <citation type="journal article" date="2023" name="G3 (Bethesda)">
        <title>A chromosome-length genome assembly and annotation of blackberry (Rubus argutus, cv. 'Hillquist').</title>
        <authorList>
            <person name="Bruna T."/>
            <person name="Aryal R."/>
            <person name="Dudchenko O."/>
            <person name="Sargent D.J."/>
            <person name="Mead D."/>
            <person name="Buti M."/>
            <person name="Cavallini A."/>
            <person name="Hytonen T."/>
            <person name="Andres J."/>
            <person name="Pham M."/>
            <person name="Weisz D."/>
            <person name="Mascagni F."/>
            <person name="Usai G."/>
            <person name="Natali L."/>
            <person name="Bassil N."/>
            <person name="Fernandez G.E."/>
            <person name="Lomsadze A."/>
            <person name="Armour M."/>
            <person name="Olukolu B."/>
            <person name="Poorten T."/>
            <person name="Britton C."/>
            <person name="Davik J."/>
            <person name="Ashrafi H."/>
            <person name="Aiden E.L."/>
            <person name="Borodovsky M."/>
            <person name="Worthington M."/>
        </authorList>
    </citation>
    <scope>NUCLEOTIDE SEQUENCE [LARGE SCALE GENOMIC DNA]</scope>
    <source>
        <strain evidence="2">PI 553951</strain>
    </source>
</reference>
<protein>
    <recommendedName>
        <fullName evidence="1">KIB1-4 beta-propeller domain-containing protein</fullName>
    </recommendedName>
</protein>
<organism evidence="2 3">
    <name type="scientific">Rubus argutus</name>
    <name type="common">Southern blackberry</name>
    <dbReference type="NCBI Taxonomy" id="59490"/>
    <lineage>
        <taxon>Eukaryota</taxon>
        <taxon>Viridiplantae</taxon>
        <taxon>Streptophyta</taxon>
        <taxon>Embryophyta</taxon>
        <taxon>Tracheophyta</taxon>
        <taxon>Spermatophyta</taxon>
        <taxon>Magnoliopsida</taxon>
        <taxon>eudicotyledons</taxon>
        <taxon>Gunneridae</taxon>
        <taxon>Pentapetalae</taxon>
        <taxon>rosids</taxon>
        <taxon>fabids</taxon>
        <taxon>Rosales</taxon>
        <taxon>Rosaceae</taxon>
        <taxon>Rosoideae</taxon>
        <taxon>Rosoideae incertae sedis</taxon>
        <taxon>Rubus</taxon>
    </lineage>
</organism>
<proteinExistence type="predicted"/>
<comment type="caution">
    <text evidence="2">The sequence shown here is derived from an EMBL/GenBank/DDBJ whole genome shotgun (WGS) entry which is preliminary data.</text>
</comment>
<sequence length="386" mass="44134">MEPPKSRKRKCSTANWSDLPQDLVVHIAKQFLSVYDFKAFGGVCKTWSCAATEETFTGGLTHQVPLLMLRGSSEDGITSTANRECYNLVKGKLCRIGTNIQLRPLKWWPLLGCWCLSSLGWLLAQSITDPRVTYLLHPFKHREIVLPTFSEYPNRLNKFVLSSSPLTSDFVVMVLLRCPRYLAFCRPKIDNAWTIVSLEYPYGLAGNGFSDIAYYKGQFYFVDYSIGAILVCDIDDTKKPKIRDDVVPCMPHNPKLFRLRNNYVTRIYLVESAGDLLVVFRLNSKFDVRKTTGIRVFKVPFSTGNWYDSEVKNLGNRALFLGENNSSFSIEALAYGSGCMANCIYFQTDEEETKLGIYSMKFEEFKPFLPKFPKLKKPYAWIQPSF</sequence>
<dbReference type="PANTHER" id="PTHR44259:SF108">
    <property type="entry name" value="F-BOX PROTEIN SKIP23-LIKE"/>
    <property type="match status" value="1"/>
</dbReference>
<dbReference type="CDD" id="cd09917">
    <property type="entry name" value="F-box_SF"/>
    <property type="match status" value="1"/>
</dbReference>
<accession>A0AAW1WTR1</accession>
<dbReference type="EMBL" id="JBEDUW010000005">
    <property type="protein sequence ID" value="KAK9926717.1"/>
    <property type="molecule type" value="Genomic_DNA"/>
</dbReference>